<dbReference type="InterPro" id="IPR012854">
    <property type="entry name" value="Cu_amine_oxidase-like_N"/>
</dbReference>
<dbReference type="EMBL" id="MRTP01000001">
    <property type="protein sequence ID" value="OMF57283.1"/>
    <property type="molecule type" value="Genomic_DNA"/>
</dbReference>
<feature type="domain" description="Copper amine oxidase-like N-terminal" evidence="2">
    <location>
        <begin position="296"/>
        <end position="399"/>
    </location>
</feature>
<reference evidence="3 4" key="1">
    <citation type="submission" date="2016-11" db="EMBL/GenBank/DDBJ databases">
        <title>Paenibacillus species isolates.</title>
        <authorList>
            <person name="Beno S.M."/>
        </authorList>
    </citation>
    <scope>NUCLEOTIDE SEQUENCE [LARGE SCALE GENOMIC DNA]</scope>
    <source>
        <strain evidence="3 4">FSL R5-0378</strain>
    </source>
</reference>
<keyword evidence="4" id="KW-1185">Reference proteome</keyword>
<dbReference type="Gene3D" id="3.30.457.10">
    <property type="entry name" value="Copper amine oxidase-like, N-terminal domain"/>
    <property type="match status" value="1"/>
</dbReference>
<sequence length="623" mass="68916">MMRKKSVKRWLQATVATAILIAVTQAYSETSVLAEPNGYAETIQGYTENPEDHVTLEPGFGYYNYFMRPMAEQLYLHSTVTAFLPTRLPDSAWQYYGYKSRLTSDGYEILGYRTPELQAVKDTLPVSAAQADSAKVLQAPNVLFRLKAGQAGSAKLQIPSTASLLLNKDGWDYYAEGEASGQTLQASSNPQANPLYQMFSSLAKSGAPVAGSKGTVLITGQGTSNVTYAASWTVDGSTFYSFVLTGAVQSDFTSMLTSFRPVINLLDYASVILLPVDKQLNLQIGRDQMFMPYENRFIRLDHKPVVYNGSVFLPLRDIVHVIGGEIQYVSNEGAVYLSQNGWHNELKLNLKTGEVDRSGKKIATLPIRVEAGTTLVPLRFMTEQFGLPIDYNAALKQITVHDRHWAGNYRLLQTSDQADYPVSVLSVGGPSFTYSNSRYSRDGSWNGWSYVQHKPPVGYNSLKYNVADISIALLPGDNELVLQDLQTKQVIMNVPIKADLSPNQIPFRYSGIPYYDGLKTELKLQSSDGIAWPAGYAETNESGYVTIQGKLNGLSFDSLRLSYHVDKVDSKTVTVPLKDGAFSYRFKPEKGPGTYYITLYNPPNSLPKTDMAAIVTFVIVVKN</sequence>
<evidence type="ECO:0000313" key="3">
    <source>
        <dbReference type="EMBL" id="OMF57283.1"/>
    </source>
</evidence>
<evidence type="ECO:0000313" key="4">
    <source>
        <dbReference type="Proteomes" id="UP000187172"/>
    </source>
</evidence>
<evidence type="ECO:0000256" key="1">
    <source>
        <dbReference type="SAM" id="SignalP"/>
    </source>
</evidence>
<feature type="signal peptide" evidence="1">
    <location>
        <begin position="1"/>
        <end position="28"/>
    </location>
</feature>
<dbReference type="AlphaFoldDB" id="A0A1R1EZN1"/>
<evidence type="ECO:0000259" key="2">
    <source>
        <dbReference type="Pfam" id="PF07833"/>
    </source>
</evidence>
<dbReference type="STRING" id="297318.BK138_01285"/>
<protein>
    <recommendedName>
        <fullName evidence="2">Copper amine oxidase-like N-terminal domain-containing protein</fullName>
    </recommendedName>
</protein>
<organism evidence="3 4">
    <name type="scientific">Paenibacillus rhizosphaerae</name>
    <dbReference type="NCBI Taxonomy" id="297318"/>
    <lineage>
        <taxon>Bacteria</taxon>
        <taxon>Bacillati</taxon>
        <taxon>Bacillota</taxon>
        <taxon>Bacilli</taxon>
        <taxon>Bacillales</taxon>
        <taxon>Paenibacillaceae</taxon>
        <taxon>Paenibacillus</taxon>
    </lineage>
</organism>
<dbReference type="Proteomes" id="UP000187172">
    <property type="component" value="Unassembled WGS sequence"/>
</dbReference>
<comment type="caution">
    <text evidence="3">The sequence shown here is derived from an EMBL/GenBank/DDBJ whole genome shotgun (WGS) entry which is preliminary data.</text>
</comment>
<dbReference type="SUPFAM" id="SSF55383">
    <property type="entry name" value="Copper amine oxidase, domain N"/>
    <property type="match status" value="1"/>
</dbReference>
<dbReference type="Pfam" id="PF07833">
    <property type="entry name" value="Cu_amine_oxidN1"/>
    <property type="match status" value="1"/>
</dbReference>
<feature type="chain" id="PRO_5012909794" description="Copper amine oxidase-like N-terminal domain-containing protein" evidence="1">
    <location>
        <begin position="29"/>
        <end position="623"/>
    </location>
</feature>
<proteinExistence type="predicted"/>
<dbReference type="RefSeq" id="WP_076164870.1">
    <property type="nucleotide sequence ID" value="NZ_MRTP01000001.1"/>
</dbReference>
<keyword evidence="1" id="KW-0732">Signal</keyword>
<gene>
    <name evidence="3" type="ORF">BK138_01285</name>
</gene>
<accession>A0A1R1EZN1</accession>
<dbReference type="InterPro" id="IPR036582">
    <property type="entry name" value="Mao_N_sf"/>
</dbReference>
<name>A0A1R1EZN1_9BACL</name>